<comment type="similarity">
    <text evidence="3">Belongs to the GRAS family.</text>
</comment>
<name>A0A8T0XFQ5_PANVG</name>
<evidence type="ECO:0000256" key="2">
    <source>
        <dbReference type="ARBA" id="ARBA00023163"/>
    </source>
</evidence>
<evidence type="ECO:0000256" key="4">
    <source>
        <dbReference type="SAM" id="MobiDB-lite"/>
    </source>
</evidence>
<keyword evidence="6" id="KW-1185">Reference proteome</keyword>
<protein>
    <submittedName>
        <fullName evidence="5">Uncharacterized protein</fullName>
    </submittedName>
</protein>
<keyword evidence="2" id="KW-0804">Transcription</keyword>
<accession>A0A8T0XFQ5</accession>
<organism evidence="5 6">
    <name type="scientific">Panicum virgatum</name>
    <name type="common">Blackwell switchgrass</name>
    <dbReference type="NCBI Taxonomy" id="38727"/>
    <lineage>
        <taxon>Eukaryota</taxon>
        <taxon>Viridiplantae</taxon>
        <taxon>Streptophyta</taxon>
        <taxon>Embryophyta</taxon>
        <taxon>Tracheophyta</taxon>
        <taxon>Spermatophyta</taxon>
        <taxon>Magnoliopsida</taxon>
        <taxon>Liliopsida</taxon>
        <taxon>Poales</taxon>
        <taxon>Poaceae</taxon>
        <taxon>PACMAD clade</taxon>
        <taxon>Panicoideae</taxon>
        <taxon>Panicodae</taxon>
        <taxon>Paniceae</taxon>
        <taxon>Panicinae</taxon>
        <taxon>Panicum</taxon>
        <taxon>Panicum sect. Hiantes</taxon>
    </lineage>
</organism>
<feature type="region of interest" description="SAW" evidence="3">
    <location>
        <begin position="337"/>
        <end position="412"/>
    </location>
</feature>
<dbReference type="Proteomes" id="UP000823388">
    <property type="component" value="Chromosome 1K"/>
</dbReference>
<dbReference type="PROSITE" id="PS50985">
    <property type="entry name" value="GRAS"/>
    <property type="match status" value="1"/>
</dbReference>
<reference evidence="5" key="1">
    <citation type="submission" date="2020-05" db="EMBL/GenBank/DDBJ databases">
        <title>WGS assembly of Panicum virgatum.</title>
        <authorList>
            <person name="Lovell J.T."/>
            <person name="Jenkins J."/>
            <person name="Shu S."/>
            <person name="Juenger T.E."/>
            <person name="Schmutz J."/>
        </authorList>
    </citation>
    <scope>NUCLEOTIDE SEQUENCE</scope>
    <source>
        <strain evidence="5">AP13</strain>
    </source>
</reference>
<evidence type="ECO:0000256" key="3">
    <source>
        <dbReference type="PROSITE-ProRule" id="PRU01191"/>
    </source>
</evidence>
<evidence type="ECO:0000313" key="5">
    <source>
        <dbReference type="EMBL" id="KAG2656746.1"/>
    </source>
</evidence>
<sequence>MLGAPRHDGDAAALAQHQEQDAAAGPSSPRGLVLACAGLLHRGDVDGARRAAAEVLSTADPRGDAADRLAHHFGRALARRVDGGDDVAAAAPAGAAGAASSSSSAPGAPSATAYLAYNQIAPFLRFAHLTANQAILDTAAAGGGARRLHIVDLDAAHGVQWPPLLQAIADRADPDLGPPEVRITGAGPDRDVLLRTGDRLRAFAASLNLPFRFHPLLLPRTTQLAVADPATELELHPDETLAVNCVLFLHKLVSDGEVAAFLNWVKSMNPSVVTLAEREASIGGGDCPEDLHRRVATAMDYYSAVFDALEATAPPGSADRLAVEQEVLGQEIDAVVAPGGHAGRRARGFESWAAAARAAGLSPRPLSAFAVSQARLLLRLYYPSEGYVAEEARGACFLGWQTRPLMSVSSWQ</sequence>
<keyword evidence="1" id="KW-0805">Transcription regulation</keyword>
<dbReference type="PANTHER" id="PTHR31636">
    <property type="entry name" value="OSJNBA0084A10.13 PROTEIN-RELATED"/>
    <property type="match status" value="1"/>
</dbReference>
<gene>
    <name evidence="5" type="ORF">PVAP13_1KG103877</name>
</gene>
<comment type="caution">
    <text evidence="5">The sequence shown here is derived from an EMBL/GenBank/DDBJ whole genome shotgun (WGS) entry which is preliminary data.</text>
</comment>
<evidence type="ECO:0000256" key="1">
    <source>
        <dbReference type="ARBA" id="ARBA00023015"/>
    </source>
</evidence>
<dbReference type="AlphaFoldDB" id="A0A8T0XFQ5"/>
<evidence type="ECO:0000313" key="6">
    <source>
        <dbReference type="Proteomes" id="UP000823388"/>
    </source>
</evidence>
<dbReference type="InterPro" id="IPR005202">
    <property type="entry name" value="TF_GRAS"/>
</dbReference>
<dbReference type="EMBL" id="CM029037">
    <property type="protein sequence ID" value="KAG2656746.1"/>
    <property type="molecule type" value="Genomic_DNA"/>
</dbReference>
<feature type="compositionally biased region" description="Basic and acidic residues" evidence="4">
    <location>
        <begin position="1"/>
        <end position="10"/>
    </location>
</feature>
<comment type="caution">
    <text evidence="3">Lacks conserved residue(s) required for the propagation of feature annotation.</text>
</comment>
<proteinExistence type="inferred from homology"/>
<feature type="short sequence motif" description="VHIID" evidence="3">
    <location>
        <begin position="148"/>
        <end position="152"/>
    </location>
</feature>
<feature type="region of interest" description="Disordered" evidence="4">
    <location>
        <begin position="1"/>
        <end position="27"/>
    </location>
</feature>
<dbReference type="OrthoDB" id="1882904at2759"/>
<dbReference type="Pfam" id="PF03514">
    <property type="entry name" value="GRAS"/>
    <property type="match status" value="1"/>
</dbReference>
<dbReference type="EMBL" id="CM029037">
    <property type="protein sequence ID" value="KAG2656747.1"/>
    <property type="molecule type" value="Genomic_DNA"/>
</dbReference>